<name>A0A3N7JXD1_9BURK</name>
<dbReference type="AlphaFoldDB" id="A0A3N7JXD1"/>
<comment type="catalytic activity">
    <reaction evidence="11">
        <text>fluoride(in) = fluoride(out)</text>
        <dbReference type="Rhea" id="RHEA:76159"/>
        <dbReference type="ChEBI" id="CHEBI:17051"/>
    </reaction>
    <physiologicalReaction direction="left-to-right" evidence="11">
        <dbReference type="Rhea" id="RHEA:76160"/>
    </physiologicalReaction>
</comment>
<evidence type="ECO:0000256" key="10">
    <source>
        <dbReference type="ARBA" id="ARBA00035120"/>
    </source>
</evidence>
<dbReference type="Pfam" id="PF02537">
    <property type="entry name" value="CRCB"/>
    <property type="match status" value="1"/>
</dbReference>
<reference evidence="13 14" key="1">
    <citation type="submission" date="2018-08" db="EMBL/GenBank/DDBJ databases">
        <authorList>
            <person name="Khan S.A."/>
            <person name="Jeon C.O."/>
            <person name="Chun B.H."/>
            <person name="Jeong S.E."/>
        </authorList>
    </citation>
    <scope>NUCLEOTIDE SEQUENCE [LARGE SCALE GENOMIC DNA]</scope>
    <source>
        <strain evidence="13 14">S-16</strain>
    </source>
</reference>
<dbReference type="GO" id="GO:0005886">
    <property type="term" value="C:plasma membrane"/>
    <property type="evidence" value="ECO:0007669"/>
    <property type="project" value="UniProtKB-SubCell"/>
</dbReference>
<dbReference type="GO" id="GO:0062054">
    <property type="term" value="F:fluoride channel activity"/>
    <property type="evidence" value="ECO:0007669"/>
    <property type="project" value="UniProtKB-UniRule"/>
</dbReference>
<keyword evidence="3" id="KW-0997">Cell inner membrane</keyword>
<dbReference type="Proteomes" id="UP000267464">
    <property type="component" value="Unassembled WGS sequence"/>
</dbReference>
<dbReference type="EMBL" id="QUSW01000004">
    <property type="protein sequence ID" value="RQP23545.1"/>
    <property type="molecule type" value="Genomic_DNA"/>
</dbReference>
<dbReference type="PANTHER" id="PTHR28259:SF1">
    <property type="entry name" value="FLUORIDE EXPORT PROTEIN 1-RELATED"/>
    <property type="match status" value="1"/>
</dbReference>
<keyword evidence="4 12" id="KW-0812">Transmembrane</keyword>
<evidence type="ECO:0000313" key="14">
    <source>
        <dbReference type="Proteomes" id="UP000267464"/>
    </source>
</evidence>
<evidence type="ECO:0000256" key="5">
    <source>
        <dbReference type="ARBA" id="ARBA00022989"/>
    </source>
</evidence>
<comment type="similarity">
    <text evidence="10 12">Belongs to the fluoride channel Fluc/FEX (TC 1.A.43) family.</text>
</comment>
<feature type="binding site" evidence="12">
    <location>
        <position position="81"/>
    </location>
    <ligand>
        <name>Na(+)</name>
        <dbReference type="ChEBI" id="CHEBI:29101"/>
        <note>structural</note>
    </ligand>
</feature>
<evidence type="ECO:0000313" key="13">
    <source>
        <dbReference type="EMBL" id="RQP23545.1"/>
    </source>
</evidence>
<proteinExistence type="inferred from homology"/>
<comment type="function">
    <text evidence="12">Fluoride-specific ion channel. Important for reducing fluoride concentration in the cell, thus reducing its toxicity.</text>
</comment>
<evidence type="ECO:0000256" key="12">
    <source>
        <dbReference type="HAMAP-Rule" id="MF_00454"/>
    </source>
</evidence>
<comment type="caution">
    <text evidence="13">The sequence shown here is derived from an EMBL/GenBank/DDBJ whole genome shotgun (WGS) entry which is preliminary data.</text>
</comment>
<protein>
    <recommendedName>
        <fullName evidence="12">Fluoride-specific ion channel FluC</fullName>
    </recommendedName>
</protein>
<keyword evidence="14" id="KW-1185">Reference proteome</keyword>
<feature type="transmembrane region" description="Helical" evidence="12">
    <location>
        <begin position="38"/>
        <end position="60"/>
    </location>
</feature>
<dbReference type="PANTHER" id="PTHR28259">
    <property type="entry name" value="FLUORIDE EXPORT PROTEIN 1-RELATED"/>
    <property type="match status" value="1"/>
</dbReference>
<evidence type="ECO:0000256" key="1">
    <source>
        <dbReference type="ARBA" id="ARBA00004651"/>
    </source>
</evidence>
<evidence type="ECO:0000256" key="2">
    <source>
        <dbReference type="ARBA" id="ARBA00022475"/>
    </source>
</evidence>
<keyword evidence="2 12" id="KW-1003">Cell membrane</keyword>
<keyword evidence="12" id="KW-0813">Transport</keyword>
<comment type="activity regulation">
    <text evidence="12">Na(+) is not transported, but it plays an essential structural role and its presence is essential for fluoride channel function.</text>
</comment>
<evidence type="ECO:0000256" key="4">
    <source>
        <dbReference type="ARBA" id="ARBA00022692"/>
    </source>
</evidence>
<dbReference type="HAMAP" id="MF_00454">
    <property type="entry name" value="FluC"/>
    <property type="match status" value="1"/>
</dbReference>
<keyword evidence="5 12" id="KW-1133">Transmembrane helix</keyword>
<feature type="transmembrane region" description="Helical" evidence="12">
    <location>
        <begin position="67"/>
        <end position="87"/>
    </location>
</feature>
<feature type="transmembrane region" description="Helical" evidence="12">
    <location>
        <begin position="7"/>
        <end position="26"/>
    </location>
</feature>
<organism evidence="13 14">
    <name type="scientific">Piscinibacter terrae</name>
    <dbReference type="NCBI Taxonomy" id="2496871"/>
    <lineage>
        <taxon>Bacteria</taxon>
        <taxon>Pseudomonadati</taxon>
        <taxon>Pseudomonadota</taxon>
        <taxon>Betaproteobacteria</taxon>
        <taxon>Burkholderiales</taxon>
        <taxon>Sphaerotilaceae</taxon>
        <taxon>Piscinibacter</taxon>
    </lineage>
</organism>
<evidence type="ECO:0000256" key="9">
    <source>
        <dbReference type="ARBA" id="ARBA00023303"/>
    </source>
</evidence>
<reference evidence="13 14" key="2">
    <citation type="submission" date="2018-12" db="EMBL/GenBank/DDBJ databases">
        <title>Rhizobacter gummiphilus sp. nov., a rubber-degrading bacterium isolated from the soil of a botanical garden in Japan.</title>
        <authorList>
            <person name="Shunsuke S.S."/>
        </authorList>
    </citation>
    <scope>NUCLEOTIDE SEQUENCE [LARGE SCALE GENOMIC DNA]</scope>
    <source>
        <strain evidence="13 14">S-16</strain>
    </source>
</reference>
<keyword evidence="12" id="KW-0479">Metal-binding</keyword>
<evidence type="ECO:0000256" key="7">
    <source>
        <dbReference type="ARBA" id="ARBA00023065"/>
    </source>
</evidence>
<accession>A0A3N7JXD1</accession>
<gene>
    <name evidence="12" type="primary">fluC</name>
    <name evidence="12" type="synonym">crcB</name>
    <name evidence="13" type="ORF">DZC73_15450</name>
</gene>
<dbReference type="RefSeq" id="WP_124541265.1">
    <property type="nucleotide sequence ID" value="NZ_QUSW01000004.1"/>
</dbReference>
<dbReference type="InterPro" id="IPR003691">
    <property type="entry name" value="FluC"/>
</dbReference>
<keyword evidence="9 12" id="KW-0407">Ion channel</keyword>
<evidence type="ECO:0000256" key="6">
    <source>
        <dbReference type="ARBA" id="ARBA00023053"/>
    </source>
</evidence>
<dbReference type="OrthoDB" id="9806299at2"/>
<evidence type="ECO:0000256" key="8">
    <source>
        <dbReference type="ARBA" id="ARBA00023136"/>
    </source>
</evidence>
<feature type="binding site" evidence="12">
    <location>
        <position position="78"/>
    </location>
    <ligand>
        <name>Na(+)</name>
        <dbReference type="ChEBI" id="CHEBI:29101"/>
        <note>structural</note>
    </ligand>
</feature>
<dbReference type="GO" id="GO:0046872">
    <property type="term" value="F:metal ion binding"/>
    <property type="evidence" value="ECO:0007669"/>
    <property type="project" value="UniProtKB-KW"/>
</dbReference>
<keyword evidence="7 12" id="KW-0406">Ion transport</keyword>
<keyword evidence="8 12" id="KW-0472">Membrane</keyword>
<dbReference type="GO" id="GO:0140114">
    <property type="term" value="P:cellular detoxification of fluoride"/>
    <property type="evidence" value="ECO:0007669"/>
    <property type="project" value="UniProtKB-UniRule"/>
</dbReference>
<feature type="transmembrane region" description="Helical" evidence="12">
    <location>
        <begin position="99"/>
        <end position="124"/>
    </location>
</feature>
<evidence type="ECO:0000256" key="11">
    <source>
        <dbReference type="ARBA" id="ARBA00035585"/>
    </source>
</evidence>
<evidence type="ECO:0000256" key="3">
    <source>
        <dbReference type="ARBA" id="ARBA00022519"/>
    </source>
</evidence>
<keyword evidence="6 12" id="KW-0915">Sodium</keyword>
<sequence length="130" mass="13560">MIASPSFAQVAAVAVGATTGAWLRWLAGLWLNSKWAGFPLGTLLVNCAGGLMIGGLLMWFERTPNELLRLLLVTGLLGGLTTFSSYSGESLILLQRGHWALALGHTAAHVLGSLACAAVGYNVVKALLPS</sequence>
<comment type="subcellular location">
    <subcellularLocation>
        <location evidence="1 12">Cell membrane</location>
        <topology evidence="1 12">Multi-pass membrane protein</topology>
    </subcellularLocation>
</comment>